<dbReference type="Pfam" id="PF14027">
    <property type="entry name" value="Questin_oxidase"/>
    <property type="match status" value="1"/>
</dbReference>
<evidence type="ECO:0000313" key="3">
    <source>
        <dbReference type="Proteomes" id="UP001303473"/>
    </source>
</evidence>
<dbReference type="Proteomes" id="UP001303473">
    <property type="component" value="Unassembled WGS sequence"/>
</dbReference>
<dbReference type="GO" id="GO:0016491">
    <property type="term" value="F:oxidoreductase activity"/>
    <property type="evidence" value="ECO:0007669"/>
    <property type="project" value="UniProtKB-KW"/>
</dbReference>
<sequence>MMLPDIAMGQEGCRAVFDSLLAKTHVGHALVQPDGSRNTIPTMLATVVLLGGTSDQLHAVYELKKAGLRSWQPSPRNIANEEDKICFLGDERFLRAYMTYFSMENGKLGGNSTALAVSQLVDGSKPLIYGLFAGIGQPLIFLSDAMELQAAVLVVESLVLCAVDWKESIYELLTDPLLAGEHTEPLSPEELLTRVAYDGRLSGLMKVGPGFHWVSHILSNPLAREAVIEYVHRLNCRDLRLVLNQLASLSAMLACATHKPSEPAFDFYLSYLPTYIACLRVLLGSPGFHDSQHTLALVRGVWLLFIFTYITQLRPILDAALLTSVELPGTGNSEARWEAILAEFRSQPSALEGKYSDLQFLRTLRSLRVLGEAAESGGDKGGHLYMRAAWKLVCQWRRWTGLGDCGEQTLNIRL</sequence>
<dbReference type="EMBL" id="MU853777">
    <property type="protein sequence ID" value="KAK3942050.1"/>
    <property type="molecule type" value="Genomic_DNA"/>
</dbReference>
<dbReference type="AlphaFoldDB" id="A0AAN6S6C4"/>
<dbReference type="InterPro" id="IPR025337">
    <property type="entry name" value="Questin_oxidase-like"/>
</dbReference>
<reference evidence="3" key="1">
    <citation type="journal article" date="2023" name="Mol. Phylogenet. Evol.">
        <title>Genome-scale phylogeny and comparative genomics of the fungal order Sordariales.</title>
        <authorList>
            <person name="Hensen N."/>
            <person name="Bonometti L."/>
            <person name="Westerberg I."/>
            <person name="Brannstrom I.O."/>
            <person name="Guillou S."/>
            <person name="Cros-Aarteil S."/>
            <person name="Calhoun S."/>
            <person name="Haridas S."/>
            <person name="Kuo A."/>
            <person name="Mondo S."/>
            <person name="Pangilinan J."/>
            <person name="Riley R."/>
            <person name="LaButti K."/>
            <person name="Andreopoulos B."/>
            <person name="Lipzen A."/>
            <person name="Chen C."/>
            <person name="Yan M."/>
            <person name="Daum C."/>
            <person name="Ng V."/>
            <person name="Clum A."/>
            <person name="Steindorff A."/>
            <person name="Ohm R.A."/>
            <person name="Martin F."/>
            <person name="Silar P."/>
            <person name="Natvig D.O."/>
            <person name="Lalanne C."/>
            <person name="Gautier V."/>
            <person name="Ament-Velasquez S.L."/>
            <person name="Kruys A."/>
            <person name="Hutchinson M.I."/>
            <person name="Powell A.J."/>
            <person name="Barry K."/>
            <person name="Miller A.N."/>
            <person name="Grigoriev I.V."/>
            <person name="Debuchy R."/>
            <person name="Gladieux P."/>
            <person name="Hiltunen Thoren M."/>
            <person name="Johannesson H."/>
        </authorList>
    </citation>
    <scope>NUCLEOTIDE SEQUENCE [LARGE SCALE GENOMIC DNA]</scope>
    <source>
        <strain evidence="3">CBS 340.73</strain>
    </source>
</reference>
<gene>
    <name evidence="2" type="ORF">QBC46DRAFT_448146</name>
</gene>
<keyword evidence="3" id="KW-1185">Reference proteome</keyword>
<organism evidence="2 3">
    <name type="scientific">Diplogelasinospora grovesii</name>
    <dbReference type="NCBI Taxonomy" id="303347"/>
    <lineage>
        <taxon>Eukaryota</taxon>
        <taxon>Fungi</taxon>
        <taxon>Dikarya</taxon>
        <taxon>Ascomycota</taxon>
        <taxon>Pezizomycotina</taxon>
        <taxon>Sordariomycetes</taxon>
        <taxon>Sordariomycetidae</taxon>
        <taxon>Sordariales</taxon>
        <taxon>Diplogelasinosporaceae</taxon>
        <taxon>Diplogelasinospora</taxon>
    </lineage>
</organism>
<dbReference type="PANTHER" id="PTHR35870:SF6">
    <property type="entry name" value="MGS207 PROTEIN"/>
    <property type="match status" value="1"/>
</dbReference>
<protein>
    <submittedName>
        <fullName evidence="2">Uncharacterized protein</fullName>
    </submittedName>
</protein>
<dbReference type="PANTHER" id="PTHR35870">
    <property type="entry name" value="PROTEIN, PUTATIVE (AFU_ORTHOLOGUE AFUA_5G03330)-RELATED"/>
    <property type="match status" value="1"/>
</dbReference>
<evidence type="ECO:0000256" key="1">
    <source>
        <dbReference type="ARBA" id="ARBA00023002"/>
    </source>
</evidence>
<comment type="caution">
    <text evidence="2">The sequence shown here is derived from an EMBL/GenBank/DDBJ whole genome shotgun (WGS) entry which is preliminary data.</text>
</comment>
<keyword evidence="1" id="KW-0560">Oxidoreductase</keyword>
<evidence type="ECO:0000313" key="2">
    <source>
        <dbReference type="EMBL" id="KAK3942050.1"/>
    </source>
</evidence>
<accession>A0AAN6S6C4</accession>
<proteinExistence type="predicted"/>
<name>A0AAN6S6C4_9PEZI</name>